<dbReference type="InterPro" id="IPR002053">
    <property type="entry name" value="Glyco_hydro_25"/>
</dbReference>
<evidence type="ECO:0000313" key="3">
    <source>
        <dbReference type="Proteomes" id="UP000321058"/>
    </source>
</evidence>
<dbReference type="CDD" id="cd00599">
    <property type="entry name" value="GH25_muramidase"/>
    <property type="match status" value="1"/>
</dbReference>
<dbReference type="Gene3D" id="3.20.20.80">
    <property type="entry name" value="Glycosidases"/>
    <property type="match status" value="1"/>
</dbReference>
<dbReference type="PANTHER" id="PTHR34135">
    <property type="entry name" value="LYSOZYME"/>
    <property type="match status" value="1"/>
</dbReference>
<dbReference type="Proteomes" id="UP000321058">
    <property type="component" value="Unassembled WGS sequence"/>
</dbReference>
<dbReference type="Pfam" id="PF01183">
    <property type="entry name" value="Glyco_hydro_25"/>
    <property type="match status" value="1"/>
</dbReference>
<dbReference type="GO" id="GO:0016052">
    <property type="term" value="P:carbohydrate catabolic process"/>
    <property type="evidence" value="ECO:0007669"/>
    <property type="project" value="TreeGrafter"/>
</dbReference>
<comment type="caution">
    <text evidence="2">The sequence shown here is derived from an EMBL/GenBank/DDBJ whole genome shotgun (WGS) entry which is preliminary data.</text>
</comment>
<dbReference type="EMBL" id="BKAJ01000134">
    <property type="protein sequence ID" value="GEP59562.1"/>
    <property type="molecule type" value="Genomic_DNA"/>
</dbReference>
<dbReference type="OrthoDB" id="5298492at2"/>
<evidence type="ECO:0008006" key="4">
    <source>
        <dbReference type="Google" id="ProtNLM"/>
    </source>
</evidence>
<dbReference type="InterPro" id="IPR017853">
    <property type="entry name" value="GH"/>
</dbReference>
<keyword evidence="3" id="KW-1185">Reference proteome</keyword>
<sequence length="273" mass="29734">MVSRRVVFGGGLASLALAGCGGQQPVARRGGDVYIDHPPTGPTGLDAVIDISHGVAVSDFGAIRRSGILGLIHKATEGGDWVDQSYAIRRPQAEQAGLLWGAYHFGTRQYSGSDQAMSFLSVARPGPSTLIALDLEPNDGNPRNTMTLAQAEVFVQVVRQQTGRLPLLYTHPQWANGQKYGRRGLSLGQPIQPGSLLAQCDLWLADYREQPDIPWAWADRGWKLWQYAANQTATDVAYGSHARAVAGVAYCDRNLFNGDANALYRFWNSRPRS</sequence>
<dbReference type="GO" id="GO:0003796">
    <property type="term" value="F:lysozyme activity"/>
    <property type="evidence" value="ECO:0007669"/>
    <property type="project" value="InterPro"/>
</dbReference>
<dbReference type="PANTHER" id="PTHR34135:SF2">
    <property type="entry name" value="LYSOZYME"/>
    <property type="match status" value="1"/>
</dbReference>
<dbReference type="GO" id="GO:0016998">
    <property type="term" value="P:cell wall macromolecule catabolic process"/>
    <property type="evidence" value="ECO:0007669"/>
    <property type="project" value="InterPro"/>
</dbReference>
<evidence type="ECO:0000256" key="1">
    <source>
        <dbReference type="ARBA" id="ARBA00010646"/>
    </source>
</evidence>
<dbReference type="RefSeq" id="WP_147154938.1">
    <property type="nucleotide sequence ID" value="NZ_BKAJ01000134.1"/>
</dbReference>
<name>A0A512NKV4_9HYPH</name>
<comment type="similarity">
    <text evidence="1">Belongs to the glycosyl hydrolase 25 family.</text>
</comment>
<organism evidence="2 3">
    <name type="scientific">Reyranella soli</name>
    <dbReference type="NCBI Taxonomy" id="1230389"/>
    <lineage>
        <taxon>Bacteria</taxon>
        <taxon>Pseudomonadati</taxon>
        <taxon>Pseudomonadota</taxon>
        <taxon>Alphaproteobacteria</taxon>
        <taxon>Hyphomicrobiales</taxon>
        <taxon>Reyranellaceae</taxon>
        <taxon>Reyranella</taxon>
    </lineage>
</organism>
<dbReference type="PROSITE" id="PS51257">
    <property type="entry name" value="PROKAR_LIPOPROTEIN"/>
    <property type="match status" value="1"/>
</dbReference>
<proteinExistence type="inferred from homology"/>
<dbReference type="GO" id="GO:0009253">
    <property type="term" value="P:peptidoglycan catabolic process"/>
    <property type="evidence" value="ECO:0007669"/>
    <property type="project" value="InterPro"/>
</dbReference>
<reference evidence="2 3" key="1">
    <citation type="submission" date="2019-07" db="EMBL/GenBank/DDBJ databases">
        <title>Whole genome shotgun sequence of Reyranella soli NBRC 108950.</title>
        <authorList>
            <person name="Hosoyama A."/>
            <person name="Uohara A."/>
            <person name="Ohji S."/>
            <person name="Ichikawa N."/>
        </authorList>
    </citation>
    <scope>NUCLEOTIDE SEQUENCE [LARGE SCALE GENOMIC DNA]</scope>
    <source>
        <strain evidence="2 3">NBRC 108950</strain>
    </source>
</reference>
<gene>
    <name evidence="2" type="ORF">RSO01_67280</name>
</gene>
<evidence type="ECO:0000313" key="2">
    <source>
        <dbReference type="EMBL" id="GEP59562.1"/>
    </source>
</evidence>
<dbReference type="SUPFAM" id="SSF51445">
    <property type="entry name" value="(Trans)glycosidases"/>
    <property type="match status" value="1"/>
</dbReference>
<accession>A0A512NKV4</accession>
<protein>
    <recommendedName>
        <fullName evidence="4">Lysozyme</fullName>
    </recommendedName>
</protein>
<dbReference type="PROSITE" id="PS51904">
    <property type="entry name" value="GLYCOSYL_HYDROL_F25_2"/>
    <property type="match status" value="1"/>
</dbReference>
<dbReference type="AlphaFoldDB" id="A0A512NKV4"/>